<evidence type="ECO:0000313" key="2">
    <source>
        <dbReference type="EMBL" id="CAL5983901.1"/>
    </source>
</evidence>
<reference evidence="2 3" key="2">
    <citation type="submission" date="2024-07" db="EMBL/GenBank/DDBJ databases">
        <authorList>
            <person name="Akdeniz Z."/>
        </authorList>
    </citation>
    <scope>NUCLEOTIDE SEQUENCE [LARGE SCALE GENOMIC DNA]</scope>
</reference>
<dbReference type="EMBL" id="CAXDID020000016">
    <property type="protein sequence ID" value="CAL5983901.1"/>
    <property type="molecule type" value="Genomic_DNA"/>
</dbReference>
<sequence>MFPRDDDDFEMDMDFNGAMGGDMRDMLMRQDNRINAQRMKQMLNAAISSKLPHVQQPQVQQWIQENLQFFTLKPNDTIQMQPSQLLDFICQQIDHSFRKIIVPRQFEVSSDFGSEFQAELHAYTQDSEQKIASLQKRVNELEAELKKGK</sequence>
<accession>A0AA86QVI5</accession>
<gene>
    <name evidence="1" type="ORF">HINF_LOCUS48113</name>
    <name evidence="2" type="ORF">HINF_LOCUS7847</name>
</gene>
<comment type="caution">
    <text evidence="1">The sequence shown here is derived from an EMBL/GenBank/DDBJ whole genome shotgun (WGS) entry which is preliminary data.</text>
</comment>
<name>A0AA86QVI5_9EUKA</name>
<dbReference type="EMBL" id="CATOUU010000931">
    <property type="protein sequence ID" value="CAI9960468.1"/>
    <property type="molecule type" value="Genomic_DNA"/>
</dbReference>
<protein>
    <submittedName>
        <fullName evidence="2">Hypothetical_protein</fullName>
    </submittedName>
</protein>
<dbReference type="AlphaFoldDB" id="A0AA86QVI5"/>
<keyword evidence="3" id="KW-1185">Reference proteome</keyword>
<organism evidence="1">
    <name type="scientific">Hexamita inflata</name>
    <dbReference type="NCBI Taxonomy" id="28002"/>
    <lineage>
        <taxon>Eukaryota</taxon>
        <taxon>Metamonada</taxon>
        <taxon>Diplomonadida</taxon>
        <taxon>Hexamitidae</taxon>
        <taxon>Hexamitinae</taxon>
        <taxon>Hexamita</taxon>
    </lineage>
</organism>
<proteinExistence type="predicted"/>
<evidence type="ECO:0000313" key="3">
    <source>
        <dbReference type="Proteomes" id="UP001642409"/>
    </source>
</evidence>
<evidence type="ECO:0000313" key="1">
    <source>
        <dbReference type="EMBL" id="CAI9960468.1"/>
    </source>
</evidence>
<reference evidence="1" key="1">
    <citation type="submission" date="2023-06" db="EMBL/GenBank/DDBJ databases">
        <authorList>
            <person name="Kurt Z."/>
        </authorList>
    </citation>
    <scope>NUCLEOTIDE SEQUENCE</scope>
</reference>
<dbReference type="Proteomes" id="UP001642409">
    <property type="component" value="Unassembled WGS sequence"/>
</dbReference>